<dbReference type="GO" id="GO:0004527">
    <property type="term" value="F:exonuclease activity"/>
    <property type="evidence" value="ECO:0007669"/>
    <property type="project" value="UniProtKB-KW"/>
</dbReference>
<feature type="transmembrane region" description="Helical" evidence="1">
    <location>
        <begin position="157"/>
        <end position="177"/>
    </location>
</feature>
<organism evidence="3 4">
    <name type="scientific">Promethearchaeum syntrophicum</name>
    <dbReference type="NCBI Taxonomy" id="2594042"/>
    <lineage>
        <taxon>Archaea</taxon>
        <taxon>Promethearchaeati</taxon>
        <taxon>Promethearchaeota</taxon>
        <taxon>Promethearchaeia</taxon>
        <taxon>Promethearchaeales</taxon>
        <taxon>Promethearchaeaceae</taxon>
        <taxon>Promethearchaeum</taxon>
    </lineage>
</organism>
<evidence type="ECO:0000259" key="2">
    <source>
        <dbReference type="Pfam" id="PF23226"/>
    </source>
</evidence>
<dbReference type="PANTHER" id="PTHR14859">
    <property type="entry name" value="CALCOFLUOR WHITE HYPERSENSITIVE PROTEIN PRECURSOR"/>
    <property type="match status" value="1"/>
</dbReference>
<dbReference type="KEGG" id="psyt:DSAG12_02712"/>
<feature type="transmembrane region" description="Helical" evidence="1">
    <location>
        <begin position="73"/>
        <end position="91"/>
    </location>
</feature>
<reference evidence="3 4" key="2">
    <citation type="journal article" date="2024" name="Int. J. Syst. Evol. Microbiol.">
        <title>Promethearchaeum syntrophicum gen. nov., sp. nov., an anaerobic, obligately syntrophic archaeon, the first isolate of the lineage 'Asgard' archaea, and proposal of the new archaeal phylum Promethearchaeota phyl. nov. and kingdom Promethearchaeati regn. nov.</title>
        <authorList>
            <person name="Imachi H."/>
            <person name="Nobu M.K."/>
            <person name="Kato S."/>
            <person name="Takaki Y."/>
            <person name="Miyazaki M."/>
            <person name="Miyata M."/>
            <person name="Ogawara M."/>
            <person name="Saito Y."/>
            <person name="Sakai S."/>
            <person name="Tahara Y.O."/>
            <person name="Takano Y."/>
            <person name="Tasumi E."/>
            <person name="Uematsu K."/>
            <person name="Yoshimura T."/>
            <person name="Itoh T."/>
            <person name="Ohkuma M."/>
            <person name="Takai K."/>
        </authorList>
    </citation>
    <scope>NUCLEOTIDE SEQUENCE [LARGE SCALE GENOMIC DNA]</scope>
    <source>
        <strain evidence="3 4">MK-D1</strain>
    </source>
</reference>
<feature type="transmembrane region" description="Helical" evidence="1">
    <location>
        <begin position="215"/>
        <end position="233"/>
    </location>
</feature>
<feature type="transmembrane region" description="Helical" evidence="1">
    <location>
        <begin position="97"/>
        <end position="117"/>
    </location>
</feature>
<proteinExistence type="predicted"/>
<feature type="transmembrane region" description="Helical" evidence="1">
    <location>
        <begin position="279"/>
        <end position="302"/>
    </location>
</feature>
<dbReference type="InterPro" id="IPR057315">
    <property type="entry name" value="Exo_endo_phos_PGAP2IP_C"/>
</dbReference>
<feature type="transmembrane region" description="Helical" evidence="1">
    <location>
        <begin position="392"/>
        <end position="411"/>
    </location>
</feature>
<dbReference type="InterPro" id="IPR051916">
    <property type="entry name" value="GPI-anchor_lipid_remodeler"/>
</dbReference>
<dbReference type="GO" id="GO:0016020">
    <property type="term" value="C:membrane"/>
    <property type="evidence" value="ECO:0007669"/>
    <property type="project" value="GOC"/>
</dbReference>
<evidence type="ECO:0000313" key="3">
    <source>
        <dbReference type="EMBL" id="QEE16882.1"/>
    </source>
</evidence>
<evidence type="ECO:0000256" key="1">
    <source>
        <dbReference type="SAM" id="Phobius"/>
    </source>
</evidence>
<feature type="transmembrane region" description="Helical" evidence="1">
    <location>
        <begin position="322"/>
        <end position="343"/>
    </location>
</feature>
<name>A0A5B9DCN7_9ARCH</name>
<sequence>MEQSKKFLDKINIEMILLSVLFLFFLQMITELISAIYMLDLLNTSVDEKAAGLLFLLPSIFLIFTKKDYSMKLIKISGIVLIVARLITPLVATLGKIITAGFGVGAFMIFFPSYLLFSSSITKKSNGLNYGLSLAIGTGLSILFRTLNYTIDISMYSWYQSIGGILAIIGLFSLLSLEKLNESNHQDETNQNKEVDDELPINKNTNGNFKKGIKVFLLIIGIINTFLLIYFAFEGPTVISRWTQGNYLAIIIILTIMISIYALITLFKPQWFGSLKNWMIWLWNFLFSLSLVLTIFVHTIKFPETPSSPAIIVAAPYWYQQIPLYVMLLLSPIIFINFMLLTRELININPLKRQISLGFTLGGFVIIIMAFIIIFTNIWGYVGAISLVFRNLFWLPFLLIGIGLFISTLLIKKSSIQLKKFQGFPKKNLSATIFICFILIGTILGGIITTSTPETLTGQGVNSLKIMTFNVQMGVNESGDKNYESQLRLIQEINPDIIALQESDSAKIGGGNSDVVRFFADKLNYYSYYGPKKVTGTYGAAILSRYPISNAISIFTYSDEDEIGTVQAQITVGENIFNVFNSHPDGSAEAKLTHIQTLMSRIEGLSNVISLGDFNSRENSTYYNASTALLVDSFLSLYPDHFDENDVNRTRRIDHIFVSPEFIINEAHYISSPESQTDHPVYWISIEF</sequence>
<keyword evidence="1" id="KW-0812">Transmembrane</keyword>
<evidence type="ECO:0000313" key="4">
    <source>
        <dbReference type="Proteomes" id="UP000321408"/>
    </source>
</evidence>
<accession>A0A5B9DCN7</accession>
<dbReference type="Gene3D" id="3.60.10.10">
    <property type="entry name" value="Endonuclease/exonuclease/phosphatase"/>
    <property type="match status" value="1"/>
</dbReference>
<dbReference type="EMBL" id="CP042905">
    <property type="protein sequence ID" value="QEE16882.1"/>
    <property type="molecule type" value="Genomic_DNA"/>
</dbReference>
<dbReference type="GO" id="GO:0006506">
    <property type="term" value="P:GPI anchor biosynthetic process"/>
    <property type="evidence" value="ECO:0007669"/>
    <property type="project" value="TreeGrafter"/>
</dbReference>
<feature type="transmembrane region" description="Helical" evidence="1">
    <location>
        <begin position="355"/>
        <end position="380"/>
    </location>
</feature>
<dbReference type="Pfam" id="PF23226">
    <property type="entry name" value="Exo_endo_phos_PGAP2IP"/>
    <property type="match status" value="1"/>
</dbReference>
<feature type="transmembrane region" description="Helical" evidence="1">
    <location>
        <begin position="129"/>
        <end position="151"/>
    </location>
</feature>
<keyword evidence="3" id="KW-0255">Endonuclease</keyword>
<protein>
    <submittedName>
        <fullName evidence="3">Endonuclease/exonuclease/phosphatase family protein</fullName>
    </submittedName>
</protein>
<feature type="domain" description="PGAP2IP C-terminal nuclease-like" evidence="2">
    <location>
        <begin position="464"/>
        <end position="597"/>
    </location>
</feature>
<dbReference type="AlphaFoldDB" id="A0A5B9DCN7"/>
<dbReference type="RefSeq" id="WP_162306729.1">
    <property type="nucleotide sequence ID" value="NZ_CP042905.2"/>
</dbReference>
<dbReference type="GO" id="GO:0004519">
    <property type="term" value="F:endonuclease activity"/>
    <property type="evidence" value="ECO:0007669"/>
    <property type="project" value="UniProtKB-KW"/>
</dbReference>
<reference evidence="3 4" key="1">
    <citation type="journal article" date="2020" name="Nature">
        <title>Isolation of an archaeon at the prokaryote-eukaryote interface.</title>
        <authorList>
            <person name="Imachi H."/>
            <person name="Nobu M.K."/>
            <person name="Nakahara N."/>
            <person name="Morono Y."/>
            <person name="Ogawara M."/>
            <person name="Takaki Y."/>
            <person name="Takano Y."/>
            <person name="Uematsu K."/>
            <person name="Ikuta T."/>
            <person name="Ito M."/>
            <person name="Matsui Y."/>
            <person name="Miyazaki M."/>
            <person name="Murata K."/>
            <person name="Saito Y."/>
            <person name="Sakai S."/>
            <person name="Song C."/>
            <person name="Tasumi E."/>
            <person name="Yamanaka Y."/>
            <person name="Yamaguchi T."/>
            <person name="Kamagata Y."/>
            <person name="Tamaki H."/>
            <person name="Takai K."/>
        </authorList>
    </citation>
    <scope>NUCLEOTIDE SEQUENCE [LARGE SCALE GENOMIC DNA]</scope>
    <source>
        <strain evidence="3 4">MK-D1</strain>
    </source>
</reference>
<feature type="transmembrane region" description="Helical" evidence="1">
    <location>
        <begin position="245"/>
        <end position="267"/>
    </location>
</feature>
<dbReference type="InterPro" id="IPR036691">
    <property type="entry name" value="Endo/exonu/phosph_ase_sf"/>
</dbReference>
<feature type="transmembrane region" description="Helical" evidence="1">
    <location>
        <begin position="431"/>
        <end position="449"/>
    </location>
</feature>
<dbReference type="SUPFAM" id="SSF56219">
    <property type="entry name" value="DNase I-like"/>
    <property type="match status" value="1"/>
</dbReference>
<keyword evidence="4" id="KW-1185">Reference proteome</keyword>
<dbReference type="GeneID" id="41330692"/>
<dbReference type="SUPFAM" id="SSF103473">
    <property type="entry name" value="MFS general substrate transporter"/>
    <property type="match status" value="1"/>
</dbReference>
<dbReference type="Proteomes" id="UP000321408">
    <property type="component" value="Chromosome"/>
</dbReference>
<gene>
    <name evidence="3" type="ORF">DSAG12_02712</name>
</gene>
<dbReference type="InterPro" id="IPR036259">
    <property type="entry name" value="MFS_trans_sf"/>
</dbReference>
<keyword evidence="3" id="KW-0540">Nuclease</keyword>
<feature type="transmembrane region" description="Helical" evidence="1">
    <location>
        <begin position="12"/>
        <end position="38"/>
    </location>
</feature>
<feature type="transmembrane region" description="Helical" evidence="1">
    <location>
        <begin position="50"/>
        <end position="66"/>
    </location>
</feature>
<dbReference type="PANTHER" id="PTHR14859:SF1">
    <property type="entry name" value="PGAP2-INTERACTING PROTEIN"/>
    <property type="match status" value="1"/>
</dbReference>
<keyword evidence="1" id="KW-1133">Transmembrane helix</keyword>
<keyword evidence="1" id="KW-0472">Membrane</keyword>
<keyword evidence="3" id="KW-0378">Hydrolase</keyword>